<dbReference type="RefSeq" id="WP_103999971.1">
    <property type="nucleotide sequence ID" value="NZ_FNVP01000007.1"/>
</dbReference>
<dbReference type="PANTHER" id="PTHR11138">
    <property type="entry name" value="METHIONYL-TRNA FORMYLTRANSFERASE"/>
    <property type="match status" value="1"/>
</dbReference>
<keyword evidence="4" id="KW-1185">Reference proteome</keyword>
<dbReference type="InterPro" id="IPR036477">
    <property type="entry name" value="Formyl_transf_N_sf"/>
</dbReference>
<gene>
    <name evidence="3" type="ORF">SAMN04488130_10735</name>
</gene>
<protein>
    <submittedName>
        <fullName evidence="3">Methionyl-tRNA formyltransferase</fullName>
    </submittedName>
</protein>
<keyword evidence="3" id="KW-0808">Transferase</keyword>
<evidence type="ECO:0000259" key="2">
    <source>
        <dbReference type="Pfam" id="PF02911"/>
    </source>
</evidence>
<name>A0A1H5Y2Q1_9FLAO</name>
<dbReference type="InterPro" id="IPR005793">
    <property type="entry name" value="Formyl_trans_C"/>
</dbReference>
<dbReference type="Gene3D" id="3.40.50.12230">
    <property type="match status" value="1"/>
</dbReference>
<sequence length="290" mass="33016">MNISYGILSSGNLGLQCLKYLHLTQNINFVFTDKKSDGIISFCNDNNIPLFIGNPRGAKSSCFLSNFDTDVILSLNYLFIVEDDIISHANKYSINFHGSCLPKYRGRTPHVWAIINDEKETGITAHKLTEGCDEGDIIYQEKITIAQDITGAELLDIYNERYIIIIQKLINKIEKNTITFIPQDETKATFYGKRTPDDGQINWSWQKERIYNWIRAQAKPYPGAFTYCKNKKIVIHKIQYSDFGYNDSDPNGIVLQTESNIIIKTPNGAICLLDYDFASDEKIVKGEILV</sequence>
<dbReference type="Proteomes" id="UP000236737">
    <property type="component" value="Unassembled WGS sequence"/>
</dbReference>
<dbReference type="CDD" id="cd08369">
    <property type="entry name" value="FMT_core"/>
    <property type="match status" value="1"/>
</dbReference>
<feature type="domain" description="Formyl transferase N-terminal" evidence="1">
    <location>
        <begin position="64"/>
        <end position="154"/>
    </location>
</feature>
<dbReference type="GO" id="GO:0005829">
    <property type="term" value="C:cytosol"/>
    <property type="evidence" value="ECO:0007669"/>
    <property type="project" value="TreeGrafter"/>
</dbReference>
<dbReference type="Pfam" id="PF02911">
    <property type="entry name" value="Formyl_trans_C"/>
    <property type="match status" value="1"/>
</dbReference>
<organism evidence="3 4">
    <name type="scientific">Flavobacterium urumqiense</name>
    <dbReference type="NCBI Taxonomy" id="935224"/>
    <lineage>
        <taxon>Bacteria</taxon>
        <taxon>Pseudomonadati</taxon>
        <taxon>Bacteroidota</taxon>
        <taxon>Flavobacteriia</taxon>
        <taxon>Flavobacteriales</taxon>
        <taxon>Flavobacteriaceae</taxon>
        <taxon>Flavobacterium</taxon>
    </lineage>
</organism>
<dbReference type="SUPFAM" id="SSF50486">
    <property type="entry name" value="FMT C-terminal domain-like"/>
    <property type="match status" value="1"/>
</dbReference>
<dbReference type="SUPFAM" id="SSF53328">
    <property type="entry name" value="Formyltransferase"/>
    <property type="match status" value="1"/>
</dbReference>
<dbReference type="EMBL" id="FNVP01000007">
    <property type="protein sequence ID" value="SEG18122.1"/>
    <property type="molecule type" value="Genomic_DNA"/>
</dbReference>
<feature type="domain" description="Formyl transferase C-terminal" evidence="2">
    <location>
        <begin position="195"/>
        <end position="279"/>
    </location>
</feature>
<reference evidence="4" key="1">
    <citation type="submission" date="2016-10" db="EMBL/GenBank/DDBJ databases">
        <authorList>
            <person name="Varghese N."/>
            <person name="Submissions S."/>
        </authorList>
    </citation>
    <scope>NUCLEOTIDE SEQUENCE [LARGE SCALE GENOMIC DNA]</scope>
    <source>
        <strain evidence="4">CGMCC 1.9230</strain>
    </source>
</reference>
<dbReference type="PANTHER" id="PTHR11138:SF5">
    <property type="entry name" value="METHIONYL-TRNA FORMYLTRANSFERASE, MITOCHONDRIAL"/>
    <property type="match status" value="1"/>
</dbReference>
<dbReference type="AlphaFoldDB" id="A0A1H5Y2Q1"/>
<proteinExistence type="predicted"/>
<accession>A0A1H5Y2Q1</accession>
<dbReference type="OrthoDB" id="9802815at2"/>
<dbReference type="Pfam" id="PF00551">
    <property type="entry name" value="Formyl_trans_N"/>
    <property type="match status" value="1"/>
</dbReference>
<dbReference type="InterPro" id="IPR002376">
    <property type="entry name" value="Formyl_transf_N"/>
</dbReference>
<evidence type="ECO:0000259" key="1">
    <source>
        <dbReference type="Pfam" id="PF00551"/>
    </source>
</evidence>
<dbReference type="InterPro" id="IPR011034">
    <property type="entry name" value="Formyl_transferase-like_C_sf"/>
</dbReference>
<dbReference type="GO" id="GO:0004479">
    <property type="term" value="F:methionyl-tRNA formyltransferase activity"/>
    <property type="evidence" value="ECO:0007669"/>
    <property type="project" value="TreeGrafter"/>
</dbReference>
<evidence type="ECO:0000313" key="3">
    <source>
        <dbReference type="EMBL" id="SEG18122.1"/>
    </source>
</evidence>
<evidence type="ECO:0000313" key="4">
    <source>
        <dbReference type="Proteomes" id="UP000236737"/>
    </source>
</evidence>